<feature type="domain" description="HTH luxR-type" evidence="2">
    <location>
        <begin position="312"/>
        <end position="369"/>
    </location>
</feature>
<feature type="region of interest" description="Disordered" evidence="1">
    <location>
        <begin position="374"/>
        <end position="394"/>
    </location>
</feature>
<keyword evidence="4" id="KW-1185">Reference proteome</keyword>
<dbReference type="RefSeq" id="WP_136550310.1">
    <property type="nucleotide sequence ID" value="NZ_CP031093.1"/>
</dbReference>
<dbReference type="GO" id="GO:0006355">
    <property type="term" value="P:regulation of DNA-templated transcription"/>
    <property type="evidence" value="ECO:0007669"/>
    <property type="project" value="InterPro"/>
</dbReference>
<dbReference type="InterPro" id="IPR000792">
    <property type="entry name" value="Tscrpt_reg_LuxR_C"/>
</dbReference>
<dbReference type="InterPro" id="IPR016032">
    <property type="entry name" value="Sig_transdc_resp-reg_C-effctor"/>
</dbReference>
<feature type="compositionally biased region" description="Basic residues" evidence="1">
    <location>
        <begin position="384"/>
        <end position="394"/>
    </location>
</feature>
<dbReference type="SUPFAM" id="SSF46894">
    <property type="entry name" value="C-terminal effector domain of the bipartite response regulators"/>
    <property type="match status" value="1"/>
</dbReference>
<evidence type="ECO:0000259" key="2">
    <source>
        <dbReference type="SMART" id="SM00421"/>
    </source>
</evidence>
<dbReference type="OrthoDB" id="5497412at2"/>
<dbReference type="Proteomes" id="UP000298049">
    <property type="component" value="Chromosome"/>
</dbReference>
<dbReference type="KEGG" id="hmi:soil367_17645"/>
<evidence type="ECO:0000313" key="4">
    <source>
        <dbReference type="Proteomes" id="UP000298049"/>
    </source>
</evidence>
<accession>A0A4P7XKL4</accession>
<dbReference type="InterPro" id="IPR036388">
    <property type="entry name" value="WH-like_DNA-bd_sf"/>
</dbReference>
<dbReference type="EMBL" id="CP031093">
    <property type="protein sequence ID" value="QCF27598.1"/>
    <property type="molecule type" value="Genomic_DNA"/>
</dbReference>
<gene>
    <name evidence="3" type="ORF">soil367_17645</name>
</gene>
<proteinExistence type="predicted"/>
<dbReference type="Gene3D" id="1.10.10.10">
    <property type="entry name" value="Winged helix-like DNA-binding domain superfamily/Winged helix DNA-binding domain"/>
    <property type="match status" value="1"/>
</dbReference>
<sequence length="394" mass="43246">MHKRTEIAQSFGDNLISGLYTAATDPSLWPQTLATVVEATGSVGVNVMVKRVDDREPQAIFHFGLDLASEKRYLDYYHQIDTPLRHLLNSSPGLCQGCHTQISEAEVAADEYYQDFYIPDGLRYCAGGYQLVNGQLFVLAAHRATTTTCFDGPSLALLQQILVHLPHVFYLQNLFNRQQDQIAWLSATLDKLPQPVMVTDCQGRIRYMNSACDSLKQQVPSLVVRAGKIGSTDTACHTQLQRLIRAACGKSSDTPPAFLSLNNASGLPGLEITVTPLRPEQTVVPREGDSLAMLLFRSPFVAPSSDRLSTRPYGLTPAELRLASALIEGASPESYADARELMTSTVRSQIRSILAKTGTRNIVGAVSLLSGLQIPHETTEGKTRPKPMSRPQRH</sequence>
<dbReference type="AlphaFoldDB" id="A0A4P7XKL4"/>
<dbReference type="GO" id="GO:0003677">
    <property type="term" value="F:DNA binding"/>
    <property type="evidence" value="ECO:0007669"/>
    <property type="project" value="InterPro"/>
</dbReference>
<reference evidence="3 4" key="1">
    <citation type="submission" date="2018-07" db="EMBL/GenBank/DDBJ databases">
        <title>Marsedoiliclastica nanhaica gen. nov. sp. nov., a novel marine hydrocarbonoclastic bacterium isolated from an in-situ enriched hydrocarbon-degrading consortium in deep-sea sediment.</title>
        <authorList>
            <person name="Dong C."/>
            <person name="Ma T."/>
            <person name="Liu R."/>
            <person name="Shao Z."/>
        </authorList>
    </citation>
    <scope>NUCLEOTIDE SEQUENCE [LARGE SCALE GENOMIC DNA]</scope>
    <source>
        <strain evidence="4">soil36-7</strain>
    </source>
</reference>
<dbReference type="SMART" id="SM00421">
    <property type="entry name" value="HTH_LUXR"/>
    <property type="match status" value="1"/>
</dbReference>
<name>A0A4P7XKL4_9ALTE</name>
<evidence type="ECO:0000256" key="1">
    <source>
        <dbReference type="SAM" id="MobiDB-lite"/>
    </source>
</evidence>
<evidence type="ECO:0000313" key="3">
    <source>
        <dbReference type="EMBL" id="QCF27598.1"/>
    </source>
</evidence>
<protein>
    <recommendedName>
        <fullName evidence="2">HTH luxR-type domain-containing protein</fullName>
    </recommendedName>
</protein>
<organism evidence="3 4">
    <name type="scientific">Hydrocarboniclastica marina</name>
    <dbReference type="NCBI Taxonomy" id="2259620"/>
    <lineage>
        <taxon>Bacteria</taxon>
        <taxon>Pseudomonadati</taxon>
        <taxon>Pseudomonadota</taxon>
        <taxon>Gammaproteobacteria</taxon>
        <taxon>Alteromonadales</taxon>
        <taxon>Alteromonadaceae</taxon>
        <taxon>Hydrocarboniclastica</taxon>
    </lineage>
</organism>